<accession>A0A3N2Q0G0</accession>
<keyword evidence="2" id="KW-0812">Transmembrane</keyword>
<feature type="transmembrane region" description="Helical" evidence="2">
    <location>
        <begin position="140"/>
        <end position="159"/>
    </location>
</feature>
<name>A0A3N2Q0G0_SODAK</name>
<feature type="transmembrane region" description="Helical" evidence="2">
    <location>
        <begin position="171"/>
        <end position="189"/>
    </location>
</feature>
<dbReference type="EMBL" id="ML119052">
    <property type="protein sequence ID" value="ROT40249.1"/>
    <property type="molecule type" value="Genomic_DNA"/>
</dbReference>
<dbReference type="RefSeq" id="XP_028468055.1">
    <property type="nucleotide sequence ID" value="XM_028613377.1"/>
</dbReference>
<dbReference type="OrthoDB" id="3358048at2759"/>
<dbReference type="Proteomes" id="UP000272025">
    <property type="component" value="Unassembled WGS sequence"/>
</dbReference>
<evidence type="ECO:0000256" key="1">
    <source>
        <dbReference type="SAM" id="MobiDB-lite"/>
    </source>
</evidence>
<keyword evidence="2" id="KW-1133">Transmembrane helix</keyword>
<keyword evidence="4" id="KW-1185">Reference proteome</keyword>
<dbReference type="GeneID" id="39581855"/>
<organism evidence="3 4">
    <name type="scientific">Sodiomyces alkalinus (strain CBS 110278 / VKM F-3762 / F11)</name>
    <name type="common">Alkaliphilic filamentous fungus</name>
    <dbReference type="NCBI Taxonomy" id="1314773"/>
    <lineage>
        <taxon>Eukaryota</taxon>
        <taxon>Fungi</taxon>
        <taxon>Dikarya</taxon>
        <taxon>Ascomycota</taxon>
        <taxon>Pezizomycotina</taxon>
        <taxon>Sordariomycetes</taxon>
        <taxon>Hypocreomycetidae</taxon>
        <taxon>Glomerellales</taxon>
        <taxon>Plectosphaerellaceae</taxon>
        <taxon>Sodiomyces</taxon>
    </lineage>
</organism>
<evidence type="ECO:0000313" key="4">
    <source>
        <dbReference type="Proteomes" id="UP000272025"/>
    </source>
</evidence>
<protein>
    <submittedName>
        <fullName evidence="3">Uncharacterized protein</fullName>
    </submittedName>
</protein>
<keyword evidence="2" id="KW-0472">Membrane</keyword>
<gene>
    <name evidence="3" type="ORF">SODALDRAFT_348534</name>
</gene>
<feature type="region of interest" description="Disordered" evidence="1">
    <location>
        <begin position="1"/>
        <end position="27"/>
    </location>
</feature>
<dbReference type="AlphaFoldDB" id="A0A3N2Q0G0"/>
<sequence length="208" mass="22525">MADTNRARTRLRKAFRYPDEDDSSDSLPEAIDEQEQEALIRRLAAENAARDIQFQRLLLALPLLSAIPFLVVDPFSSSSWLALSSLLSTAYLLYALPPAETGIPFLDAVVSPRKTALRAQRRAAAAPFLPLSDKSPLEAYLPYLNLALCALAALSSALSSGKAKPEGLIKLGYLPTLVYFLVLVAKMAMGGVDPEGELGVLRYGYKGA</sequence>
<evidence type="ECO:0000313" key="3">
    <source>
        <dbReference type="EMBL" id="ROT40249.1"/>
    </source>
</evidence>
<feature type="transmembrane region" description="Helical" evidence="2">
    <location>
        <begin position="57"/>
        <end position="76"/>
    </location>
</feature>
<evidence type="ECO:0000256" key="2">
    <source>
        <dbReference type="SAM" id="Phobius"/>
    </source>
</evidence>
<proteinExistence type="predicted"/>
<reference evidence="3 4" key="1">
    <citation type="journal article" date="2018" name="Mol. Ecol.">
        <title>The obligate alkalophilic soda-lake fungus Sodiomyces alkalinus has shifted to a protein diet.</title>
        <authorList>
            <person name="Grum-Grzhimaylo A.A."/>
            <person name="Falkoski D.L."/>
            <person name="van den Heuvel J."/>
            <person name="Valero-Jimenez C.A."/>
            <person name="Min B."/>
            <person name="Choi I.G."/>
            <person name="Lipzen A."/>
            <person name="Daum C.G."/>
            <person name="Aanen D.K."/>
            <person name="Tsang A."/>
            <person name="Henrissat B."/>
            <person name="Bilanenko E.N."/>
            <person name="de Vries R.P."/>
            <person name="van Kan J.A.L."/>
            <person name="Grigoriev I.V."/>
            <person name="Debets A.J.M."/>
        </authorList>
    </citation>
    <scope>NUCLEOTIDE SEQUENCE [LARGE SCALE GENOMIC DNA]</scope>
    <source>
        <strain evidence="3 4">F11</strain>
    </source>
</reference>